<evidence type="ECO:0000313" key="1">
    <source>
        <dbReference type="EMBL" id="KAE9994114.1"/>
    </source>
</evidence>
<keyword evidence="2" id="KW-1185">Reference proteome</keyword>
<proteinExistence type="predicted"/>
<evidence type="ECO:0000313" key="2">
    <source>
        <dbReference type="Proteomes" id="UP000490939"/>
    </source>
</evidence>
<accession>A0A8H3VWJ2</accession>
<reference evidence="1 2" key="1">
    <citation type="submission" date="2019-07" db="EMBL/GenBank/DDBJ databases">
        <title>Venturia inaequalis Genome Resource.</title>
        <authorList>
            <person name="Lichtner F.J."/>
        </authorList>
    </citation>
    <scope>NUCLEOTIDE SEQUENCE [LARGE SCALE GENOMIC DNA]</scope>
    <source>
        <strain evidence="1 2">DMI_063113</strain>
    </source>
</reference>
<dbReference type="EMBL" id="WNWR01000013">
    <property type="protein sequence ID" value="KAE9994114.1"/>
    <property type="molecule type" value="Genomic_DNA"/>
</dbReference>
<gene>
    <name evidence="1" type="ORF">EG327_001186</name>
</gene>
<comment type="caution">
    <text evidence="1">The sequence shown here is derived from an EMBL/GenBank/DDBJ whole genome shotgun (WGS) entry which is preliminary data.</text>
</comment>
<sequence>MARLHRSEDSCISSLALYQLVDTSDGAWEVFPAEAPAVTELTDGHPAQIAPASVQASNGESITQTSIPIGKQLPKTLMPVLASALDCFVQSLAVKISGIDQQRTWLQKRTCIPSYMYHVSPLQLPGQSVEFSLDSLAVGVVTLEHPSTPPTDIRAMKALGLTP</sequence>
<name>A0A8H3VWJ2_VENIN</name>
<dbReference type="AlphaFoldDB" id="A0A8H3VWJ2"/>
<protein>
    <submittedName>
        <fullName evidence="1">Uncharacterized protein</fullName>
    </submittedName>
</protein>
<dbReference type="Proteomes" id="UP000490939">
    <property type="component" value="Unassembled WGS sequence"/>
</dbReference>
<organism evidence="1 2">
    <name type="scientific">Venturia inaequalis</name>
    <name type="common">Apple scab fungus</name>
    <dbReference type="NCBI Taxonomy" id="5025"/>
    <lineage>
        <taxon>Eukaryota</taxon>
        <taxon>Fungi</taxon>
        <taxon>Dikarya</taxon>
        <taxon>Ascomycota</taxon>
        <taxon>Pezizomycotina</taxon>
        <taxon>Dothideomycetes</taxon>
        <taxon>Pleosporomycetidae</taxon>
        <taxon>Venturiales</taxon>
        <taxon>Venturiaceae</taxon>
        <taxon>Venturia</taxon>
    </lineage>
</organism>